<feature type="non-terminal residue" evidence="1">
    <location>
        <position position="1"/>
    </location>
</feature>
<reference evidence="1" key="1">
    <citation type="submission" date="2018-05" db="EMBL/GenBank/DDBJ databases">
        <authorList>
            <person name="Lanie J.A."/>
            <person name="Ng W.-L."/>
            <person name="Kazmierczak K.M."/>
            <person name="Andrzejewski T.M."/>
            <person name="Davidsen T.M."/>
            <person name="Wayne K.J."/>
            <person name="Tettelin H."/>
            <person name="Glass J.I."/>
            <person name="Rusch D."/>
            <person name="Podicherti R."/>
            <person name="Tsui H.-C.T."/>
            <person name="Winkler M.E."/>
        </authorList>
    </citation>
    <scope>NUCLEOTIDE SEQUENCE</scope>
</reference>
<name>A0A382JPZ2_9ZZZZ</name>
<dbReference type="AlphaFoldDB" id="A0A382JPZ2"/>
<evidence type="ECO:0000313" key="1">
    <source>
        <dbReference type="EMBL" id="SVC12681.1"/>
    </source>
</evidence>
<sequence>VNIPYNVGLGKSEAPITGFTDSRYHSPADIHRVAIITGLSGVRLNESFFSNATRNIDKISTNIGFIASDIKL</sequence>
<organism evidence="1">
    <name type="scientific">marine metagenome</name>
    <dbReference type="NCBI Taxonomy" id="408172"/>
    <lineage>
        <taxon>unclassified sequences</taxon>
        <taxon>metagenomes</taxon>
        <taxon>ecological metagenomes</taxon>
    </lineage>
</organism>
<feature type="non-terminal residue" evidence="1">
    <location>
        <position position="72"/>
    </location>
</feature>
<protein>
    <submittedName>
        <fullName evidence="1">Uncharacterized protein</fullName>
    </submittedName>
</protein>
<proteinExistence type="predicted"/>
<accession>A0A382JPZ2</accession>
<gene>
    <name evidence="1" type="ORF">METZ01_LOCUS265535</name>
</gene>
<dbReference type="EMBL" id="UINC01074966">
    <property type="protein sequence ID" value="SVC12681.1"/>
    <property type="molecule type" value="Genomic_DNA"/>
</dbReference>